<comment type="caution">
    <text evidence="2">The sequence shown here is derived from an EMBL/GenBank/DDBJ whole genome shotgun (WGS) entry which is preliminary data.</text>
</comment>
<dbReference type="GO" id="GO:0004386">
    <property type="term" value="F:helicase activity"/>
    <property type="evidence" value="ECO:0007669"/>
    <property type="project" value="UniProtKB-KW"/>
</dbReference>
<evidence type="ECO:0000313" key="3">
    <source>
        <dbReference type="Proteomes" id="UP000553209"/>
    </source>
</evidence>
<keyword evidence="2" id="KW-0067">ATP-binding</keyword>
<protein>
    <submittedName>
        <fullName evidence="2">Helicase-associated domain-containing protein</fullName>
    </submittedName>
</protein>
<evidence type="ECO:0000259" key="1">
    <source>
        <dbReference type="Pfam" id="PF13625"/>
    </source>
</evidence>
<keyword evidence="2" id="KW-0547">Nucleotide-binding</keyword>
<evidence type="ECO:0000313" key="2">
    <source>
        <dbReference type="EMBL" id="NKZ00038.1"/>
    </source>
</evidence>
<sequence length="729" mass="76218">MDRLTALEHHLCSLTPEQVAEVLSGLPQDVGEPPGGLPRDALVELLSLLRSQALDSLTAAQTDLLTAAADAAADEAPFGARDQALLFMGPVRNARVDGEALLARIGVSEGEGRRAAWEVLSQLLAAALLWPDGRGGYHLATGLVEVFAGEEEAPGVDDALTQSYNLPELRRIALALGLDPTRRRASVQADAVARLTDPAHVRALLEQAPPGAAEYAHRLAWQSGVLATYCFEGGGFHGEGTYRFRPEGSGDPDTDWLAERGLLVPCAPERAILPREVARAVRAGSPMPFDARPPALTGEPVDAGTVAGQAQTALVAVLAAADRLVAELTERPAAVRKAGGLTVRDRRRLAGALDTTPELAALWTELALSAELLEVRDQRVAVSRRGAAWTGLAPAERLEPLLDAWVALPDVPTWQPVGQEPSTPGEAVVPGAVPLRQGLLLALASLPTGAGSGVTPRSLTGRDEGHDPRLEELLQALLWHRPAARQVEEIGPVMAHTLEEAEVLGATVRGAATPLGRALAEGGGATLPALAGLLPPTECEARFQGDMTATVTGTPGADLEHLLSAVADREGGGYASTWRLTASSVRRALDAGHTADELVERLSRIASGGSLPQTMEYLVRDTARGHGRMRILPAGCVVRCEDAALAEELAGHRGLRGLGLRAVAETVLVSAEPSETALAVLRAQGYAPVTEDATGDTVVERASGGGGGEPVPGRRERLLALARDLTGHG</sequence>
<dbReference type="Proteomes" id="UP000553209">
    <property type="component" value="Unassembled WGS sequence"/>
</dbReference>
<proteinExistence type="predicted"/>
<organism evidence="2 3">
    <name type="scientific">Nocardiopsis alborubida</name>
    <dbReference type="NCBI Taxonomy" id="146802"/>
    <lineage>
        <taxon>Bacteria</taxon>
        <taxon>Bacillati</taxon>
        <taxon>Actinomycetota</taxon>
        <taxon>Actinomycetes</taxon>
        <taxon>Streptosporangiales</taxon>
        <taxon>Nocardiopsidaceae</taxon>
        <taxon>Nocardiopsis</taxon>
    </lineage>
</organism>
<dbReference type="RefSeq" id="WP_061080176.1">
    <property type="nucleotide sequence ID" value="NZ_JAAXPG010000020.1"/>
</dbReference>
<keyword evidence="2" id="KW-0347">Helicase</keyword>
<accession>A0A7X6MFY9</accession>
<dbReference type="EMBL" id="JAAXPG010000020">
    <property type="protein sequence ID" value="NKZ00038.1"/>
    <property type="molecule type" value="Genomic_DNA"/>
</dbReference>
<keyword evidence="2" id="KW-0378">Hydrolase</keyword>
<dbReference type="Pfam" id="PF13625">
    <property type="entry name" value="Helicase_C_3"/>
    <property type="match status" value="1"/>
</dbReference>
<feature type="domain" description="Helicase XPB/Ssl2 N-terminal" evidence="1">
    <location>
        <begin position="544"/>
        <end position="663"/>
    </location>
</feature>
<dbReference type="AlphaFoldDB" id="A0A7X6MFY9"/>
<keyword evidence="3" id="KW-1185">Reference proteome</keyword>
<name>A0A7X6MFY9_9ACTN</name>
<gene>
    <name evidence="2" type="ORF">HGB44_20535</name>
</gene>
<reference evidence="2 3" key="1">
    <citation type="submission" date="2020-04" db="EMBL/GenBank/DDBJ databases">
        <title>MicrobeNet Type strains.</title>
        <authorList>
            <person name="Nicholson A.C."/>
        </authorList>
    </citation>
    <scope>NUCLEOTIDE SEQUENCE [LARGE SCALE GENOMIC DNA]</scope>
    <source>
        <strain evidence="2 3">ATCC 23612</strain>
    </source>
</reference>
<dbReference type="InterPro" id="IPR032830">
    <property type="entry name" value="XPB/Ssl2_N"/>
</dbReference>